<feature type="transmembrane region" description="Helical" evidence="4">
    <location>
        <begin position="1223"/>
        <end position="1245"/>
    </location>
</feature>
<protein>
    <recommendedName>
        <fullName evidence="6">LRRCT domain-containing protein</fullName>
    </recommendedName>
</protein>
<evidence type="ECO:0000256" key="4">
    <source>
        <dbReference type="SAM" id="Phobius"/>
    </source>
</evidence>
<dbReference type="Pfam" id="PF13855">
    <property type="entry name" value="LRR_8"/>
    <property type="match status" value="9"/>
</dbReference>
<dbReference type="InterPro" id="IPR032675">
    <property type="entry name" value="LRR_dom_sf"/>
</dbReference>
<sequence length="1353" mass="151019">MKLLTFLILAVVVITRTVSQKFVPCQEISEELRFPCMCALGPIETALDGNPSISINCDNIVFPHDSPFIPYGAPVVQFIQRYAGHQSLPSQIFGSSLPIRSLDLSENSLRKLTERMLPAIQSTLTELKLSNNLLGDTLNPIFSTSEFRGLKHLDHLDLSGNHIKAIEEGIFEGCDNLKELLLNDNDFKVVPSTSLNGPKSLRLLSLNNNNIVSIKIDSFGSQTKLETINLNNNLIATIETGAFFQLENVKTLKLARNRLSKFNSDVFLGAETLTHLDLSENFIVEFPTVALKVFENLRHLNLSANLIQNLDNSNLGPLSTLYELDLSRNSLANIVPGTFLGLKNLKKLDISVNSLRTVEDDAFEGLENLEELNLKDNNVLLIPASALGRLPSLTTLQLDFNRITALSGNILSSLAQKLTKLVISTNVVRELPNATFQQFTNLRYLNLRRNYLTSLSGNTFLGLESSLEQLYLSDNRIMTFPDPPIALPALKILDLSNNHLTELSKSSFQLLPSLKELNLSNNFHLTKVPSTFLKDLTKLEIVDFSYCGLRGLSQELLLRSSSLKYVRLDHNNISEIPDNAFVNMPNLTLIDLSFNNISSIKQGAFVYIMNIKELNLKGNQLTSFKGEYFNTGTSLEILDISQNQLSYLFPSSFRIHPRLKKIYARQNKFNFFPAELIANLQFLEHIDLSFNELKSIDELDFARLPRLRLLSLSHNKLESLSEMAFHNSTQLQILDLSYNKLDRLGERTFEGLLRLQLLNLDNNNLVDLPDNIFERARLQMLDNICLSRNKFVFPPLKALQRQYFFLDSVDLSHNNIEDIPEENGIMVNIKKLDISYNPLSLEAVTNILNEPKTVRSLNLAGTGLNMITRLEAPFLKQLNLSFNNISKLEPGAFERTTLLEDLDLSHNKIENAKSFSAVWKFLRNLKSLNISENPIEAISVQDFEGLHSLRYLDMHSLEECIKIEKTAFKHVPHLIELKAYGYPKLGYLDLNGMLHNMPLLEKASIETKDGAIGKDQLQSMLHPRLKELSIRGTRLRSISSGTLSGIKGPEIIIRFINTSLTSIPSALFFPVPRSSKTILDVTGNQLSTLSIQFLTTLEDRRGDLKLFGLESNPIYCDCNSRALRRWLPSHMMDVKCSGPSYSIGKSLIEIGDNELTCDPKKIAQFTTTTSTQTVLSPISDTTRYQKQTTEPEIIWSMPATEKAQPKVKTASTGQSTLSNDDTLIIGIVGGVVAFIAILIIIICIIRLRISNSQYRGGPVTTGSIVAPGIIGSGSSCACSVKGGPTASVATPMYAIPPSYATTMPHKIAAVHASGGMRIPSTAYSTMGRSPYYQSNGVQPYFIAAYPTEDKNYR</sequence>
<evidence type="ECO:0000313" key="7">
    <source>
        <dbReference type="EMBL" id="KAL1505524.1"/>
    </source>
</evidence>
<dbReference type="Proteomes" id="UP001566132">
    <property type="component" value="Unassembled WGS sequence"/>
</dbReference>
<dbReference type="GO" id="GO:0071944">
    <property type="term" value="C:cell periphery"/>
    <property type="evidence" value="ECO:0007669"/>
    <property type="project" value="UniProtKB-ARBA"/>
</dbReference>
<dbReference type="PANTHER" id="PTHR45712">
    <property type="entry name" value="AGAP008170-PA"/>
    <property type="match status" value="1"/>
</dbReference>
<dbReference type="InterPro" id="IPR000483">
    <property type="entry name" value="Cys-rich_flank_reg_C"/>
</dbReference>
<dbReference type="Gene3D" id="3.80.10.10">
    <property type="entry name" value="Ribonuclease Inhibitor"/>
    <property type="match status" value="7"/>
</dbReference>
<dbReference type="SMART" id="SM00082">
    <property type="entry name" value="LRRCT"/>
    <property type="match status" value="1"/>
</dbReference>
<feature type="chain" id="PRO_5044860770" description="LRRCT domain-containing protein" evidence="5">
    <location>
        <begin position="20"/>
        <end position="1353"/>
    </location>
</feature>
<dbReference type="InterPro" id="IPR003591">
    <property type="entry name" value="Leu-rich_rpt_typical-subtyp"/>
</dbReference>
<reference evidence="7 8" key="1">
    <citation type="submission" date="2024-05" db="EMBL/GenBank/DDBJ databases">
        <title>Genetic variation in Jamaican populations of the coffee berry borer (Hypothenemus hampei).</title>
        <authorList>
            <person name="Errbii M."/>
            <person name="Myrie A."/>
        </authorList>
    </citation>
    <scope>NUCLEOTIDE SEQUENCE [LARGE SCALE GENOMIC DNA]</scope>
    <source>
        <strain evidence="7">JA-Hopewell-2020-01-JO</strain>
        <tissue evidence="7">Whole body</tissue>
    </source>
</reference>
<accession>A0ABD1EWW7</accession>
<dbReference type="Pfam" id="PF00560">
    <property type="entry name" value="LRR_1"/>
    <property type="match status" value="1"/>
</dbReference>
<dbReference type="PRINTS" id="PR00019">
    <property type="entry name" value="LEURICHRPT"/>
</dbReference>
<keyword evidence="8" id="KW-1185">Reference proteome</keyword>
<dbReference type="InterPro" id="IPR001611">
    <property type="entry name" value="Leu-rich_rpt"/>
</dbReference>
<keyword evidence="4" id="KW-0812">Transmembrane</keyword>
<dbReference type="FunFam" id="3.80.10.10:FF:001164">
    <property type="entry name" value="GH01279p"/>
    <property type="match status" value="2"/>
</dbReference>
<keyword evidence="4" id="KW-1133">Transmembrane helix</keyword>
<dbReference type="SUPFAM" id="SSF52058">
    <property type="entry name" value="L domain-like"/>
    <property type="match status" value="4"/>
</dbReference>
<comment type="caution">
    <text evidence="7">The sequence shown here is derived from an EMBL/GenBank/DDBJ whole genome shotgun (WGS) entry which is preliminary data.</text>
</comment>
<dbReference type="PANTHER" id="PTHR45712:SF22">
    <property type="entry name" value="INSULIN-LIKE GROWTH FACTOR-BINDING PROTEIN COMPLEX ACID LABILE SUBUNIT"/>
    <property type="match status" value="1"/>
</dbReference>
<dbReference type="SMART" id="SM00369">
    <property type="entry name" value="LRR_TYP"/>
    <property type="match status" value="26"/>
</dbReference>
<keyword evidence="1" id="KW-0433">Leucine-rich repeat</keyword>
<proteinExistence type="predicted"/>
<evidence type="ECO:0000256" key="2">
    <source>
        <dbReference type="ARBA" id="ARBA00022729"/>
    </source>
</evidence>
<gene>
    <name evidence="7" type="ORF">ABEB36_005070</name>
</gene>
<evidence type="ECO:0000256" key="5">
    <source>
        <dbReference type="SAM" id="SignalP"/>
    </source>
</evidence>
<evidence type="ECO:0000259" key="6">
    <source>
        <dbReference type="SMART" id="SM00082"/>
    </source>
</evidence>
<organism evidence="7 8">
    <name type="scientific">Hypothenemus hampei</name>
    <name type="common">Coffee berry borer</name>
    <dbReference type="NCBI Taxonomy" id="57062"/>
    <lineage>
        <taxon>Eukaryota</taxon>
        <taxon>Metazoa</taxon>
        <taxon>Ecdysozoa</taxon>
        <taxon>Arthropoda</taxon>
        <taxon>Hexapoda</taxon>
        <taxon>Insecta</taxon>
        <taxon>Pterygota</taxon>
        <taxon>Neoptera</taxon>
        <taxon>Endopterygota</taxon>
        <taxon>Coleoptera</taxon>
        <taxon>Polyphaga</taxon>
        <taxon>Cucujiformia</taxon>
        <taxon>Curculionidae</taxon>
        <taxon>Scolytinae</taxon>
        <taxon>Hypothenemus</taxon>
    </lineage>
</organism>
<feature type="domain" description="LRRCT" evidence="6">
    <location>
        <begin position="1112"/>
        <end position="1158"/>
    </location>
</feature>
<keyword evidence="2 5" id="KW-0732">Signal</keyword>
<evidence type="ECO:0000256" key="1">
    <source>
        <dbReference type="ARBA" id="ARBA00022614"/>
    </source>
</evidence>
<evidence type="ECO:0000256" key="3">
    <source>
        <dbReference type="ARBA" id="ARBA00022737"/>
    </source>
</evidence>
<dbReference type="InterPro" id="IPR050333">
    <property type="entry name" value="SLRP"/>
</dbReference>
<name>A0ABD1EWW7_HYPHA</name>
<dbReference type="PROSITE" id="PS51450">
    <property type="entry name" value="LRR"/>
    <property type="match status" value="12"/>
</dbReference>
<keyword evidence="4" id="KW-0472">Membrane</keyword>
<feature type="signal peptide" evidence="5">
    <location>
        <begin position="1"/>
        <end position="19"/>
    </location>
</feature>
<keyword evidence="3" id="KW-0677">Repeat</keyword>
<dbReference type="EMBL" id="JBDJPC010000004">
    <property type="protein sequence ID" value="KAL1505524.1"/>
    <property type="molecule type" value="Genomic_DNA"/>
</dbReference>
<dbReference type="SMART" id="SM00365">
    <property type="entry name" value="LRR_SD22"/>
    <property type="match status" value="12"/>
</dbReference>
<evidence type="ECO:0000313" key="8">
    <source>
        <dbReference type="Proteomes" id="UP001566132"/>
    </source>
</evidence>
<dbReference type="SMART" id="SM00364">
    <property type="entry name" value="LRR_BAC"/>
    <property type="match status" value="13"/>
</dbReference>